<evidence type="ECO:0000259" key="6">
    <source>
        <dbReference type="PROSITE" id="PS50110"/>
    </source>
</evidence>
<proteinExistence type="predicted"/>
<evidence type="ECO:0000256" key="3">
    <source>
        <dbReference type="ARBA" id="ARBA00023015"/>
    </source>
</evidence>
<dbReference type="InterPro" id="IPR039420">
    <property type="entry name" value="WalR-like"/>
</dbReference>
<gene>
    <name evidence="7" type="ORF">METZ01_LOCUS339766</name>
</gene>
<dbReference type="GO" id="GO:0005829">
    <property type="term" value="C:cytosol"/>
    <property type="evidence" value="ECO:0007669"/>
    <property type="project" value="TreeGrafter"/>
</dbReference>
<protein>
    <recommendedName>
        <fullName evidence="6">Response regulatory domain-containing protein</fullName>
    </recommendedName>
</protein>
<dbReference type="GO" id="GO:0006355">
    <property type="term" value="P:regulation of DNA-templated transcription"/>
    <property type="evidence" value="ECO:0007669"/>
    <property type="project" value="TreeGrafter"/>
</dbReference>
<organism evidence="7">
    <name type="scientific">marine metagenome</name>
    <dbReference type="NCBI Taxonomy" id="408172"/>
    <lineage>
        <taxon>unclassified sequences</taxon>
        <taxon>metagenomes</taxon>
        <taxon>ecological metagenomes</taxon>
    </lineage>
</organism>
<feature type="domain" description="Response regulatory" evidence="6">
    <location>
        <begin position="3"/>
        <end position="117"/>
    </location>
</feature>
<keyword evidence="3" id="KW-0805">Transcription regulation</keyword>
<evidence type="ECO:0000256" key="1">
    <source>
        <dbReference type="ARBA" id="ARBA00022553"/>
    </source>
</evidence>
<evidence type="ECO:0000256" key="2">
    <source>
        <dbReference type="ARBA" id="ARBA00023012"/>
    </source>
</evidence>
<sequence>VSRILLVDDESDIRSVFRDKLEVSGFEVEEAESAEQALAKLHDFRPDVVITDVRMDGITGLELLARIRESMNEVDVIVMTGHDAMASAVEAMKLGAFDYLVKPVGLEQLQIVVDRCLEERRLSRNQDKQKEKESDKNRRTIVGRDPKMIEIFKMVGILARN</sequence>
<dbReference type="GO" id="GO:0032993">
    <property type="term" value="C:protein-DNA complex"/>
    <property type="evidence" value="ECO:0007669"/>
    <property type="project" value="TreeGrafter"/>
</dbReference>
<keyword evidence="2" id="KW-0902">Two-component regulatory system</keyword>
<dbReference type="SUPFAM" id="SSF52172">
    <property type="entry name" value="CheY-like"/>
    <property type="match status" value="1"/>
</dbReference>
<dbReference type="Pfam" id="PF00072">
    <property type="entry name" value="Response_reg"/>
    <property type="match status" value="1"/>
</dbReference>
<dbReference type="InterPro" id="IPR001789">
    <property type="entry name" value="Sig_transdc_resp-reg_receiver"/>
</dbReference>
<dbReference type="Gene3D" id="3.40.50.2300">
    <property type="match status" value="1"/>
</dbReference>
<keyword evidence="4" id="KW-0238">DNA-binding</keyword>
<dbReference type="EMBL" id="UINC01115692">
    <property type="protein sequence ID" value="SVC86912.1"/>
    <property type="molecule type" value="Genomic_DNA"/>
</dbReference>
<evidence type="ECO:0000256" key="5">
    <source>
        <dbReference type="ARBA" id="ARBA00023163"/>
    </source>
</evidence>
<dbReference type="AlphaFoldDB" id="A0A382QQ49"/>
<dbReference type="SMART" id="SM00448">
    <property type="entry name" value="REC"/>
    <property type="match status" value="1"/>
</dbReference>
<evidence type="ECO:0000256" key="4">
    <source>
        <dbReference type="ARBA" id="ARBA00023125"/>
    </source>
</evidence>
<dbReference type="GO" id="GO:0000156">
    <property type="term" value="F:phosphorelay response regulator activity"/>
    <property type="evidence" value="ECO:0007669"/>
    <property type="project" value="TreeGrafter"/>
</dbReference>
<name>A0A382QQ49_9ZZZZ</name>
<dbReference type="GO" id="GO:0000976">
    <property type="term" value="F:transcription cis-regulatory region binding"/>
    <property type="evidence" value="ECO:0007669"/>
    <property type="project" value="TreeGrafter"/>
</dbReference>
<dbReference type="PANTHER" id="PTHR48111">
    <property type="entry name" value="REGULATOR OF RPOS"/>
    <property type="match status" value="1"/>
</dbReference>
<keyword evidence="1" id="KW-0597">Phosphoprotein</keyword>
<dbReference type="PANTHER" id="PTHR48111:SF1">
    <property type="entry name" value="TWO-COMPONENT RESPONSE REGULATOR ORR33"/>
    <property type="match status" value="1"/>
</dbReference>
<keyword evidence="5" id="KW-0804">Transcription</keyword>
<dbReference type="InterPro" id="IPR011006">
    <property type="entry name" value="CheY-like_superfamily"/>
</dbReference>
<accession>A0A382QQ49</accession>
<dbReference type="FunFam" id="3.40.50.2300:FF:000018">
    <property type="entry name" value="DNA-binding transcriptional regulator NtrC"/>
    <property type="match status" value="1"/>
</dbReference>
<evidence type="ECO:0000313" key="7">
    <source>
        <dbReference type="EMBL" id="SVC86912.1"/>
    </source>
</evidence>
<reference evidence="7" key="1">
    <citation type="submission" date="2018-05" db="EMBL/GenBank/DDBJ databases">
        <authorList>
            <person name="Lanie J.A."/>
            <person name="Ng W.-L."/>
            <person name="Kazmierczak K.M."/>
            <person name="Andrzejewski T.M."/>
            <person name="Davidsen T.M."/>
            <person name="Wayne K.J."/>
            <person name="Tettelin H."/>
            <person name="Glass J.I."/>
            <person name="Rusch D."/>
            <person name="Podicherti R."/>
            <person name="Tsui H.-C.T."/>
            <person name="Winkler M.E."/>
        </authorList>
    </citation>
    <scope>NUCLEOTIDE SEQUENCE</scope>
</reference>
<feature type="non-terminal residue" evidence="7">
    <location>
        <position position="161"/>
    </location>
</feature>
<dbReference type="PROSITE" id="PS50110">
    <property type="entry name" value="RESPONSE_REGULATORY"/>
    <property type="match status" value="1"/>
</dbReference>
<feature type="non-terminal residue" evidence="7">
    <location>
        <position position="1"/>
    </location>
</feature>